<feature type="domain" description="Peptidase S74" evidence="2">
    <location>
        <begin position="437"/>
        <end position="529"/>
    </location>
</feature>
<reference evidence="3" key="1">
    <citation type="submission" date="2020-03" db="EMBL/GenBank/DDBJ databases">
        <title>The deep terrestrial virosphere.</title>
        <authorList>
            <person name="Holmfeldt K."/>
            <person name="Nilsson E."/>
            <person name="Simone D."/>
            <person name="Lopez-Fernandez M."/>
            <person name="Wu X."/>
            <person name="de Brujin I."/>
            <person name="Lundin D."/>
            <person name="Andersson A."/>
            <person name="Bertilsson S."/>
            <person name="Dopson M."/>
        </authorList>
    </citation>
    <scope>NUCLEOTIDE SEQUENCE</scope>
    <source>
        <strain evidence="3">MM415B02021</strain>
    </source>
</reference>
<feature type="coiled-coil region" evidence="1">
    <location>
        <begin position="515"/>
        <end position="542"/>
    </location>
</feature>
<name>A0A6M3IDW0_9ZZZZ</name>
<evidence type="ECO:0000313" key="3">
    <source>
        <dbReference type="EMBL" id="QJA55651.1"/>
    </source>
</evidence>
<dbReference type="Pfam" id="PF13884">
    <property type="entry name" value="Peptidase_S74"/>
    <property type="match status" value="1"/>
</dbReference>
<evidence type="ECO:0000256" key="1">
    <source>
        <dbReference type="SAM" id="Coils"/>
    </source>
</evidence>
<proteinExistence type="predicted"/>
<dbReference type="EMBL" id="MT141170">
    <property type="protein sequence ID" value="QJA55651.1"/>
    <property type="molecule type" value="Genomic_DNA"/>
</dbReference>
<sequence length="543" mass="57902">MNRVTGNKLKQVHIDPTPDADHQASGIISVATVGENVAFGECLYLKSDGKYWRTDADAAATTIGKLAVALATILANAAGPVLEKGYIRDDTWNWTVGSVLYLSGTAGGYTHTQPTNGFARSVGVAVSADVIYFDPEYLDFYNYIVMADGGKIGQDAGPLITFDDSNNYLEITGCNVSIGATAPATKLHVQNGSTGYGWTPTSGTVAIFESSTADRAFITIVGKAAGQSEIWFGDENAENRGRIRYNHVNDSMQFNTLSGGAIWIGSDHNVTMGGIESAPSRLTVESTTDTNLDIVADSDANSADTDAFLRFFIDGVSGTGTQKGFVGYDQGLDDFIIGRGTTTSIAIDANVTLTAATGQIKLYPAANSIGFISGNAAGYLFHVINDGNNADRGGVVIQAGADDASGTTYYLRCSDGNDDPVGYLENISGTFQLVDASDISFKKEIRDTQIDSLSGIKQVRVTDYKWAKIKKDAPWLHGFIAQEVQQVFPDLISKDENGKLGVAITGFVPHLVKALQQADDKIIALESRVASLEKIIKEIQDKL</sequence>
<dbReference type="InterPro" id="IPR030392">
    <property type="entry name" value="S74_ICA"/>
</dbReference>
<gene>
    <name evidence="3" type="ORF">MM415B02021_0013</name>
</gene>
<dbReference type="PROSITE" id="PS51688">
    <property type="entry name" value="ICA"/>
    <property type="match status" value="1"/>
</dbReference>
<accession>A0A6M3IDW0</accession>
<organism evidence="3">
    <name type="scientific">viral metagenome</name>
    <dbReference type="NCBI Taxonomy" id="1070528"/>
    <lineage>
        <taxon>unclassified sequences</taxon>
        <taxon>metagenomes</taxon>
        <taxon>organismal metagenomes</taxon>
    </lineage>
</organism>
<protein>
    <submittedName>
        <fullName evidence="3">Putative peptidase</fullName>
    </submittedName>
</protein>
<keyword evidence="1" id="KW-0175">Coiled coil</keyword>
<dbReference type="AlphaFoldDB" id="A0A6M3IDW0"/>
<evidence type="ECO:0000259" key="2">
    <source>
        <dbReference type="PROSITE" id="PS51688"/>
    </source>
</evidence>